<evidence type="ECO:0000313" key="2">
    <source>
        <dbReference type="Proteomes" id="UP000198906"/>
    </source>
</evidence>
<dbReference type="InterPro" id="IPR029069">
    <property type="entry name" value="HotDog_dom_sf"/>
</dbReference>
<proteinExistence type="predicted"/>
<organism evidence="1 2">
    <name type="scientific">Micromonospora inyonensis</name>
    <dbReference type="NCBI Taxonomy" id="47866"/>
    <lineage>
        <taxon>Bacteria</taxon>
        <taxon>Bacillati</taxon>
        <taxon>Actinomycetota</taxon>
        <taxon>Actinomycetes</taxon>
        <taxon>Micromonosporales</taxon>
        <taxon>Micromonosporaceae</taxon>
        <taxon>Micromonospora</taxon>
    </lineage>
</organism>
<reference evidence="2" key="1">
    <citation type="submission" date="2016-06" db="EMBL/GenBank/DDBJ databases">
        <authorList>
            <person name="Varghese N."/>
        </authorList>
    </citation>
    <scope>NUCLEOTIDE SEQUENCE [LARGE SCALE GENOMIC DNA]</scope>
    <source>
        <strain evidence="2">DSM 46123</strain>
    </source>
</reference>
<keyword evidence="1" id="KW-0378">Hydrolase</keyword>
<dbReference type="EMBL" id="FMHU01000002">
    <property type="protein sequence ID" value="SCL27494.1"/>
    <property type="molecule type" value="Genomic_DNA"/>
</dbReference>
<dbReference type="Gene3D" id="3.10.129.10">
    <property type="entry name" value="Hotdog Thioesterase"/>
    <property type="match status" value="1"/>
</dbReference>
<protein>
    <submittedName>
        <fullName evidence="1">Acyl-CoA thioester hydrolase</fullName>
    </submittedName>
</protein>
<dbReference type="AlphaFoldDB" id="A0A1C6SDB2"/>
<dbReference type="GO" id="GO:0016787">
    <property type="term" value="F:hydrolase activity"/>
    <property type="evidence" value="ECO:0007669"/>
    <property type="project" value="UniProtKB-KW"/>
</dbReference>
<dbReference type="Proteomes" id="UP000198906">
    <property type="component" value="Unassembled WGS sequence"/>
</dbReference>
<sequence>MLSAQIERRVEWPDTDAAGHYHHSTILRWIEAAEAELYEQVGLTNMFGVIPRVHLEVNHRARLWFRDRVDVRIEIAELGRTSITLRFDVRRAGELAADGSMTAVHIDPAAGKAIPWPDAVRTALMPSVEPGT</sequence>
<keyword evidence="2" id="KW-1185">Reference proteome</keyword>
<dbReference type="CDD" id="cd00586">
    <property type="entry name" value="4HBT"/>
    <property type="match status" value="1"/>
</dbReference>
<gene>
    <name evidence="1" type="ORF">GA0074694_4827</name>
</gene>
<dbReference type="STRING" id="47866.GA0074694_4827"/>
<evidence type="ECO:0000313" key="1">
    <source>
        <dbReference type="EMBL" id="SCL27494.1"/>
    </source>
</evidence>
<name>A0A1C6SDB2_9ACTN</name>
<accession>A0A1C6SDB2</accession>
<dbReference type="Pfam" id="PF13279">
    <property type="entry name" value="4HBT_2"/>
    <property type="match status" value="1"/>
</dbReference>
<dbReference type="SUPFAM" id="SSF54637">
    <property type="entry name" value="Thioesterase/thiol ester dehydrase-isomerase"/>
    <property type="match status" value="1"/>
</dbReference>